<dbReference type="InterPro" id="IPR045254">
    <property type="entry name" value="Nit1/2_C-N_Hydrolase"/>
</dbReference>
<dbReference type="eggNOG" id="COG0388">
    <property type="taxonomic scope" value="Bacteria"/>
</dbReference>
<dbReference type="HOGENOM" id="CLU_030130_1_2_6"/>
<dbReference type="Gene3D" id="3.60.110.10">
    <property type="entry name" value="Carbon-nitrogen hydrolase"/>
    <property type="match status" value="1"/>
</dbReference>
<dbReference type="EMBL" id="CP002583">
    <property type="protein sequence ID" value="ADZ91026.1"/>
    <property type="molecule type" value="Genomic_DNA"/>
</dbReference>
<dbReference type="AlphaFoldDB" id="F2K195"/>
<proteinExistence type="inferred from homology"/>
<dbReference type="PROSITE" id="PS01227">
    <property type="entry name" value="UPF0012"/>
    <property type="match status" value="1"/>
</dbReference>
<reference evidence="4 5" key="1">
    <citation type="journal article" date="2012" name="Stand. Genomic Sci.">
        <title>Complete genome sequence of the melanogenic marine bacterium Marinomonas mediterranea type strain (MMB-1(T)).</title>
        <authorList>
            <person name="Lucas-Elio P."/>
            <person name="Goodwin L."/>
            <person name="Woyke T."/>
            <person name="Pitluck S."/>
            <person name="Nolan M."/>
            <person name="Kyrpides N.C."/>
            <person name="Detter J.C."/>
            <person name="Copeland A."/>
            <person name="Teshima H."/>
            <person name="Bruce D."/>
            <person name="Detter C."/>
            <person name="Tapia R."/>
            <person name="Han S."/>
            <person name="Land M.L."/>
            <person name="Ivanova N."/>
            <person name="Mikhailova N."/>
            <person name="Johnston A.W."/>
            <person name="Sanchez-Amat A."/>
        </authorList>
    </citation>
    <scope>NUCLEOTIDE SEQUENCE [LARGE SCALE GENOMIC DNA]</scope>
    <source>
        <strain evidence="5">ATCC 700492 / JCM 21426 / NBRC 103028 / MMB-1</strain>
    </source>
</reference>
<dbReference type="STRING" id="717774.Marme_1770"/>
<evidence type="ECO:0000259" key="3">
    <source>
        <dbReference type="PROSITE" id="PS50263"/>
    </source>
</evidence>
<keyword evidence="5" id="KW-1185">Reference proteome</keyword>
<dbReference type="Proteomes" id="UP000001062">
    <property type="component" value="Chromosome"/>
</dbReference>
<dbReference type="PANTHER" id="PTHR23088">
    <property type="entry name" value="NITRILASE-RELATED"/>
    <property type="match status" value="1"/>
</dbReference>
<organism evidence="4 5">
    <name type="scientific">Marinomonas mediterranea (strain ATCC 700492 / JCM 21426 / NBRC 103028 / MMB-1)</name>
    <dbReference type="NCBI Taxonomy" id="717774"/>
    <lineage>
        <taxon>Bacteria</taxon>
        <taxon>Pseudomonadati</taxon>
        <taxon>Pseudomonadota</taxon>
        <taxon>Gammaproteobacteria</taxon>
        <taxon>Oceanospirillales</taxon>
        <taxon>Oceanospirillaceae</taxon>
        <taxon>Marinomonas</taxon>
    </lineage>
</organism>
<evidence type="ECO:0000256" key="2">
    <source>
        <dbReference type="ARBA" id="ARBA00022801"/>
    </source>
</evidence>
<evidence type="ECO:0000313" key="5">
    <source>
        <dbReference type="Proteomes" id="UP000001062"/>
    </source>
</evidence>
<comment type="similarity">
    <text evidence="1">Belongs to the carbon-nitrogen hydrolase superfamily. NIT1/NIT2 family.</text>
</comment>
<keyword evidence="2" id="KW-0378">Hydrolase</keyword>
<dbReference type="CDD" id="cd07572">
    <property type="entry name" value="nit"/>
    <property type="match status" value="1"/>
</dbReference>
<dbReference type="InterPro" id="IPR003010">
    <property type="entry name" value="C-N_Hydrolase"/>
</dbReference>
<evidence type="ECO:0000256" key="1">
    <source>
        <dbReference type="ARBA" id="ARBA00010613"/>
    </source>
</evidence>
<dbReference type="SUPFAM" id="SSF56317">
    <property type="entry name" value="Carbon-nitrogen hydrolase"/>
    <property type="match status" value="1"/>
</dbReference>
<keyword evidence="4" id="KW-0808">Transferase</keyword>
<dbReference type="InterPro" id="IPR036526">
    <property type="entry name" value="C-N_Hydrolase_sf"/>
</dbReference>
<dbReference type="InterPro" id="IPR001110">
    <property type="entry name" value="UPF0012_CS"/>
</dbReference>
<evidence type="ECO:0000313" key="4">
    <source>
        <dbReference type="EMBL" id="ADZ91026.1"/>
    </source>
</evidence>
<dbReference type="OrthoDB" id="9811121at2"/>
<keyword evidence="4" id="KW-0449">Lipoprotein</keyword>
<sequence length="273" mass="30195">MRIAGIQMTSTANIASNLEYVKAAVAKVAQQGADLVVLPENVLLFSGRKLKVVADEELELGLLSSISGLAKQYSLPILIGSHPKATRYDGSQMPRGRVRQSSILFDDTGVQCARYDKIHLFDAAVSDKAGQYRESDYIEPGDLTSVVVNIAGVQVGLSICYDLRFPELFRELAQKGAELIVVPAAFTYQTGKAHWQALLRARAIENQCYILGLNQCGWHTETRQTYGHSQLIDPWGEVVSELGEEPGELLEVLDLDVLKVVREKMPCLLHRRI</sequence>
<dbReference type="GO" id="GO:0016811">
    <property type="term" value="F:hydrolase activity, acting on carbon-nitrogen (but not peptide) bonds, in linear amides"/>
    <property type="evidence" value="ECO:0007669"/>
    <property type="project" value="InterPro"/>
</dbReference>
<protein>
    <submittedName>
        <fullName evidence="4">Nitrilase/cyanide hydratase and apolipoprotein N-acyltransferase</fullName>
    </submittedName>
</protein>
<keyword evidence="4" id="KW-0012">Acyltransferase</keyword>
<dbReference type="Pfam" id="PF00795">
    <property type="entry name" value="CN_hydrolase"/>
    <property type="match status" value="1"/>
</dbReference>
<dbReference type="PATRIC" id="fig|717774.3.peg.1827"/>
<dbReference type="RefSeq" id="WP_013660931.1">
    <property type="nucleotide sequence ID" value="NC_015276.1"/>
</dbReference>
<dbReference type="PANTHER" id="PTHR23088:SF27">
    <property type="entry name" value="DEAMINATED GLUTATHIONE AMIDASE"/>
    <property type="match status" value="1"/>
</dbReference>
<accession>F2K195</accession>
<gene>
    <name evidence="4" type="ordered locus">Marme_1770</name>
</gene>
<dbReference type="PROSITE" id="PS50263">
    <property type="entry name" value="CN_HYDROLASE"/>
    <property type="match status" value="1"/>
</dbReference>
<feature type="domain" description="CN hydrolase" evidence="3">
    <location>
        <begin position="1"/>
        <end position="257"/>
    </location>
</feature>
<dbReference type="KEGG" id="mme:Marme_1770"/>
<dbReference type="GO" id="GO:0016746">
    <property type="term" value="F:acyltransferase activity"/>
    <property type="evidence" value="ECO:0007669"/>
    <property type="project" value="UniProtKB-KW"/>
</dbReference>
<name>F2K195_MARM1</name>